<dbReference type="RefSeq" id="WP_133292642.1">
    <property type="nucleotide sequence ID" value="NZ_SMSJ01000113.1"/>
</dbReference>
<dbReference type="InterPro" id="IPR013154">
    <property type="entry name" value="ADH-like_N"/>
</dbReference>
<dbReference type="CDD" id="cd08253">
    <property type="entry name" value="zeta_crystallin"/>
    <property type="match status" value="1"/>
</dbReference>
<evidence type="ECO:0000313" key="3">
    <source>
        <dbReference type="EMBL" id="TDH58538.1"/>
    </source>
</evidence>
<feature type="domain" description="Enoyl reductase (ER)" evidence="2">
    <location>
        <begin position="10"/>
        <end position="322"/>
    </location>
</feature>
<dbReference type="InterPro" id="IPR051603">
    <property type="entry name" value="Zinc-ADH_QOR/CCCR"/>
</dbReference>
<organism evidence="3 4">
    <name type="scientific">Dankookia rubra</name>
    <dbReference type="NCBI Taxonomy" id="1442381"/>
    <lineage>
        <taxon>Bacteria</taxon>
        <taxon>Pseudomonadati</taxon>
        <taxon>Pseudomonadota</taxon>
        <taxon>Alphaproteobacteria</taxon>
        <taxon>Acetobacterales</taxon>
        <taxon>Roseomonadaceae</taxon>
        <taxon>Dankookia</taxon>
    </lineage>
</organism>
<gene>
    <name evidence="3" type="ORF">E2C06_32070</name>
</gene>
<dbReference type="InterPro" id="IPR020843">
    <property type="entry name" value="ER"/>
</dbReference>
<dbReference type="PANTHER" id="PTHR44154">
    <property type="entry name" value="QUINONE OXIDOREDUCTASE"/>
    <property type="match status" value="1"/>
</dbReference>
<protein>
    <submittedName>
        <fullName evidence="3">NADPH:quinone reductase</fullName>
    </submittedName>
</protein>
<proteinExistence type="predicted"/>
<dbReference type="Pfam" id="PF08240">
    <property type="entry name" value="ADH_N"/>
    <property type="match status" value="1"/>
</dbReference>
<dbReference type="GO" id="GO:0016491">
    <property type="term" value="F:oxidoreductase activity"/>
    <property type="evidence" value="ECO:0007669"/>
    <property type="project" value="InterPro"/>
</dbReference>
<dbReference type="Gene3D" id="3.40.50.720">
    <property type="entry name" value="NAD(P)-binding Rossmann-like Domain"/>
    <property type="match status" value="1"/>
</dbReference>
<dbReference type="AlphaFoldDB" id="A0A4R5Q7W3"/>
<dbReference type="SUPFAM" id="SSF50129">
    <property type="entry name" value="GroES-like"/>
    <property type="match status" value="1"/>
</dbReference>
<dbReference type="SUPFAM" id="SSF51735">
    <property type="entry name" value="NAD(P)-binding Rossmann-fold domains"/>
    <property type="match status" value="1"/>
</dbReference>
<dbReference type="OrthoDB" id="7355832at2"/>
<name>A0A4R5Q7W3_9PROT</name>
<dbReference type="Gene3D" id="3.90.180.10">
    <property type="entry name" value="Medium-chain alcohol dehydrogenases, catalytic domain"/>
    <property type="match status" value="1"/>
</dbReference>
<sequence>MKAVWYDRNGGSEVLTFGELPTPSPGPGEVLVRLATSGVNPSDWKTRRGSRPMAYPRVVPHSDGAGTVEAVGEGVDRARIGQRVWIWNGQWKRPSGTAAEYIALPAIQAVPLPDNTPFDAAACLGIPALTALHGVLTDGGVTGRTVLVTGGAGSVGHYAIQFARLLGARRVLATVSSEAKAAHALAAGADATIDYKREDVAERVPALNGGAGVDRVVDIDLSTTAPLLPGILAPGGLCAAYGSNGPAATLQFGPAIMRGIAVRWFIVYELDAAQRATAVGTLDAWLRAGLVRHAVAARVPLADCAAAHDAVEAGKYMGNLVLDC</sequence>
<dbReference type="InterPro" id="IPR013149">
    <property type="entry name" value="ADH-like_C"/>
</dbReference>
<dbReference type="InterPro" id="IPR011032">
    <property type="entry name" value="GroES-like_sf"/>
</dbReference>
<dbReference type="Proteomes" id="UP000295096">
    <property type="component" value="Unassembled WGS sequence"/>
</dbReference>
<dbReference type="SMART" id="SM00829">
    <property type="entry name" value="PKS_ER"/>
    <property type="match status" value="1"/>
</dbReference>
<keyword evidence="1" id="KW-0521">NADP</keyword>
<evidence type="ECO:0000313" key="4">
    <source>
        <dbReference type="Proteomes" id="UP000295096"/>
    </source>
</evidence>
<accession>A0A4R5Q7W3</accession>
<dbReference type="PANTHER" id="PTHR44154:SF1">
    <property type="entry name" value="QUINONE OXIDOREDUCTASE"/>
    <property type="match status" value="1"/>
</dbReference>
<comment type="caution">
    <text evidence="3">The sequence shown here is derived from an EMBL/GenBank/DDBJ whole genome shotgun (WGS) entry which is preliminary data.</text>
</comment>
<keyword evidence="4" id="KW-1185">Reference proteome</keyword>
<dbReference type="EMBL" id="SMSJ01000113">
    <property type="protein sequence ID" value="TDH58538.1"/>
    <property type="molecule type" value="Genomic_DNA"/>
</dbReference>
<evidence type="ECO:0000259" key="2">
    <source>
        <dbReference type="SMART" id="SM00829"/>
    </source>
</evidence>
<dbReference type="InterPro" id="IPR036291">
    <property type="entry name" value="NAD(P)-bd_dom_sf"/>
</dbReference>
<dbReference type="Pfam" id="PF00107">
    <property type="entry name" value="ADH_zinc_N"/>
    <property type="match status" value="1"/>
</dbReference>
<evidence type="ECO:0000256" key="1">
    <source>
        <dbReference type="ARBA" id="ARBA00022857"/>
    </source>
</evidence>
<reference evidence="3 4" key="1">
    <citation type="journal article" date="2016" name="J. Microbiol.">
        <title>Dankookia rubra gen. nov., sp. nov., an alphaproteobacterium isolated from sediment of a shallow stream.</title>
        <authorList>
            <person name="Kim W.H."/>
            <person name="Kim D.H."/>
            <person name="Kang K."/>
            <person name="Ahn T.Y."/>
        </authorList>
    </citation>
    <scope>NUCLEOTIDE SEQUENCE [LARGE SCALE GENOMIC DNA]</scope>
    <source>
        <strain evidence="3 4">JCM30602</strain>
    </source>
</reference>